<dbReference type="InterPro" id="IPR036890">
    <property type="entry name" value="HATPase_C_sf"/>
</dbReference>
<sequence length="142" mass="15641">MDQAVTMGESYGLHVPIDDNLALLRELVGTFALKAGLSKYRTEALVLAVSEAASNVLEHAQAAGTVSARRDLDGITVHVVDERGSLTHEHLRRAPPWPPRRGLGLFVIQRVCDRVVLDHPGGRSRLELFMRFGPDDALPQHF</sequence>
<dbReference type="RefSeq" id="WP_379483015.1">
    <property type="nucleotide sequence ID" value="NZ_JBHMCF010000010.1"/>
</dbReference>
<gene>
    <name evidence="3" type="ORF">ACFFR3_10470</name>
</gene>
<dbReference type="Proteomes" id="UP001589568">
    <property type="component" value="Unassembled WGS sequence"/>
</dbReference>
<dbReference type="GO" id="GO:0005524">
    <property type="term" value="F:ATP binding"/>
    <property type="evidence" value="ECO:0007669"/>
    <property type="project" value="UniProtKB-KW"/>
</dbReference>
<keyword evidence="1" id="KW-0808">Transferase</keyword>
<keyword evidence="1" id="KW-0418">Kinase</keyword>
<comment type="caution">
    <text evidence="3">The sequence shown here is derived from an EMBL/GenBank/DDBJ whole genome shotgun (WGS) entry which is preliminary data.</text>
</comment>
<dbReference type="InterPro" id="IPR003594">
    <property type="entry name" value="HATPase_dom"/>
</dbReference>
<keyword evidence="3" id="KW-0547">Nucleotide-binding</keyword>
<dbReference type="InterPro" id="IPR050267">
    <property type="entry name" value="Anti-sigma-factor_SerPK"/>
</dbReference>
<dbReference type="CDD" id="cd16936">
    <property type="entry name" value="HATPase_RsbW-like"/>
    <property type="match status" value="1"/>
</dbReference>
<feature type="domain" description="Histidine kinase/HSP90-like ATPase" evidence="2">
    <location>
        <begin position="19"/>
        <end position="121"/>
    </location>
</feature>
<dbReference type="Pfam" id="PF13581">
    <property type="entry name" value="HATPase_c_2"/>
    <property type="match status" value="1"/>
</dbReference>
<dbReference type="SUPFAM" id="SSF55874">
    <property type="entry name" value="ATPase domain of HSP90 chaperone/DNA topoisomerase II/histidine kinase"/>
    <property type="match status" value="1"/>
</dbReference>
<evidence type="ECO:0000256" key="1">
    <source>
        <dbReference type="ARBA" id="ARBA00022527"/>
    </source>
</evidence>
<dbReference type="Gene3D" id="3.30.565.10">
    <property type="entry name" value="Histidine kinase-like ATPase, C-terminal domain"/>
    <property type="match status" value="1"/>
</dbReference>
<dbReference type="PANTHER" id="PTHR35526">
    <property type="entry name" value="ANTI-SIGMA-F FACTOR RSBW-RELATED"/>
    <property type="match status" value="1"/>
</dbReference>
<proteinExistence type="predicted"/>
<keyword evidence="1" id="KW-0723">Serine/threonine-protein kinase</keyword>
<dbReference type="PANTHER" id="PTHR35526:SF3">
    <property type="entry name" value="ANTI-SIGMA-F FACTOR RSBW"/>
    <property type="match status" value="1"/>
</dbReference>
<protein>
    <submittedName>
        <fullName evidence="3">ATP-binding protein</fullName>
    </submittedName>
</protein>
<evidence type="ECO:0000313" key="4">
    <source>
        <dbReference type="Proteomes" id="UP001589568"/>
    </source>
</evidence>
<keyword evidence="4" id="KW-1185">Reference proteome</keyword>
<evidence type="ECO:0000259" key="2">
    <source>
        <dbReference type="Pfam" id="PF13581"/>
    </source>
</evidence>
<accession>A0ABV5NI04</accession>
<name>A0ABV5NI04_9ACTN</name>
<evidence type="ECO:0000313" key="3">
    <source>
        <dbReference type="EMBL" id="MFB9469930.1"/>
    </source>
</evidence>
<dbReference type="EMBL" id="JBHMCF010000010">
    <property type="protein sequence ID" value="MFB9469930.1"/>
    <property type="molecule type" value="Genomic_DNA"/>
</dbReference>
<reference evidence="3 4" key="1">
    <citation type="submission" date="2024-09" db="EMBL/GenBank/DDBJ databases">
        <authorList>
            <person name="Sun Q."/>
            <person name="Mori K."/>
        </authorList>
    </citation>
    <scope>NUCLEOTIDE SEQUENCE [LARGE SCALE GENOMIC DNA]</scope>
    <source>
        <strain evidence="3 4">JCM 3324</strain>
    </source>
</reference>
<keyword evidence="3" id="KW-0067">ATP-binding</keyword>
<organism evidence="3 4">
    <name type="scientific">Nonomuraea salmonea</name>
    <dbReference type="NCBI Taxonomy" id="46181"/>
    <lineage>
        <taxon>Bacteria</taxon>
        <taxon>Bacillati</taxon>
        <taxon>Actinomycetota</taxon>
        <taxon>Actinomycetes</taxon>
        <taxon>Streptosporangiales</taxon>
        <taxon>Streptosporangiaceae</taxon>
        <taxon>Nonomuraea</taxon>
    </lineage>
</organism>